<evidence type="ECO:0000256" key="6">
    <source>
        <dbReference type="SAM" id="Phobius"/>
    </source>
</evidence>
<dbReference type="PANTHER" id="PTHR47089:SF1">
    <property type="entry name" value="GUANOSINE ABC TRANSPORTER PERMEASE PROTEIN NUPP"/>
    <property type="match status" value="1"/>
</dbReference>
<dbReference type="PANTHER" id="PTHR47089">
    <property type="entry name" value="ABC TRANSPORTER, PERMEASE PROTEIN"/>
    <property type="match status" value="1"/>
</dbReference>
<gene>
    <name evidence="7" type="ORF">IAA96_08985</name>
</gene>
<keyword evidence="5 6" id="KW-0472">Membrane</keyword>
<dbReference type="CDD" id="cd06580">
    <property type="entry name" value="TM_PBP1_transp_TpRbsC_like"/>
    <property type="match status" value="1"/>
</dbReference>
<feature type="non-terminal residue" evidence="7">
    <location>
        <position position="1"/>
    </location>
</feature>
<evidence type="ECO:0000313" key="8">
    <source>
        <dbReference type="Proteomes" id="UP000823616"/>
    </source>
</evidence>
<protein>
    <submittedName>
        <fullName evidence="7">ABC transporter permease</fullName>
    </submittedName>
</protein>
<accession>A0A9D9EN87</accession>
<feature type="transmembrane region" description="Helical" evidence="6">
    <location>
        <begin position="217"/>
        <end position="235"/>
    </location>
</feature>
<evidence type="ECO:0000256" key="3">
    <source>
        <dbReference type="ARBA" id="ARBA00022692"/>
    </source>
</evidence>
<comment type="caution">
    <text evidence="7">The sequence shown here is derived from an EMBL/GenBank/DDBJ whole genome shotgun (WGS) entry which is preliminary data.</text>
</comment>
<dbReference type="Pfam" id="PF02653">
    <property type="entry name" value="BPD_transp_2"/>
    <property type="match status" value="1"/>
</dbReference>
<organism evidence="7 8">
    <name type="scientific">Candidatus Avitreponema avistercoris</name>
    <dbReference type="NCBI Taxonomy" id="2840705"/>
    <lineage>
        <taxon>Bacteria</taxon>
        <taxon>Pseudomonadati</taxon>
        <taxon>Spirochaetota</taxon>
        <taxon>Spirochaetia</taxon>
        <taxon>Spirochaetales</taxon>
        <taxon>Candidatus Avitreponema</taxon>
    </lineage>
</organism>
<evidence type="ECO:0000256" key="2">
    <source>
        <dbReference type="ARBA" id="ARBA00022475"/>
    </source>
</evidence>
<sequence>PQVPVLHCVLAVLAAVAAAAVWGGVVGILKAKYEVSEVVSTIMLNYIALYLSRIICLHLPGATTYRTDAFPETATLKNLFFERITNYSLLNNGFFLMIAAVLVYWFIMEKTNLGFGMRATGFNREAARCSGIPVVKNIALSMAISGAFAGLAGGIVALGSFSYGRIIAGMDNYGFNGIAVALVGNNTAGGNFLAGILFGMLKNAQALMQSKQIPKEITFIIQGLIVVFIALRSGLKIYRQWRNKRRLQREVAESLQGGEGK</sequence>
<feature type="transmembrane region" description="Helical" evidence="6">
    <location>
        <begin position="43"/>
        <end position="63"/>
    </location>
</feature>
<evidence type="ECO:0000256" key="4">
    <source>
        <dbReference type="ARBA" id="ARBA00022989"/>
    </source>
</evidence>
<reference evidence="7" key="1">
    <citation type="submission" date="2020-10" db="EMBL/GenBank/DDBJ databases">
        <authorList>
            <person name="Gilroy R."/>
        </authorList>
    </citation>
    <scope>NUCLEOTIDE SEQUENCE</scope>
    <source>
        <strain evidence="7">B3-4054</strain>
    </source>
</reference>
<dbReference type="GO" id="GO:0022857">
    <property type="term" value="F:transmembrane transporter activity"/>
    <property type="evidence" value="ECO:0007669"/>
    <property type="project" value="InterPro"/>
</dbReference>
<name>A0A9D9EN87_9SPIR</name>
<dbReference type="InterPro" id="IPR001851">
    <property type="entry name" value="ABC_transp_permease"/>
</dbReference>
<dbReference type="GO" id="GO:0005886">
    <property type="term" value="C:plasma membrane"/>
    <property type="evidence" value="ECO:0007669"/>
    <property type="project" value="UniProtKB-SubCell"/>
</dbReference>
<feature type="transmembrane region" description="Helical" evidence="6">
    <location>
        <begin position="84"/>
        <end position="107"/>
    </location>
</feature>
<dbReference type="Proteomes" id="UP000823616">
    <property type="component" value="Unassembled WGS sequence"/>
</dbReference>
<evidence type="ECO:0000256" key="1">
    <source>
        <dbReference type="ARBA" id="ARBA00004651"/>
    </source>
</evidence>
<keyword evidence="3 6" id="KW-0812">Transmembrane</keyword>
<feature type="transmembrane region" description="Helical" evidence="6">
    <location>
        <begin position="173"/>
        <end position="197"/>
    </location>
</feature>
<evidence type="ECO:0000313" key="7">
    <source>
        <dbReference type="EMBL" id="MBO8451221.1"/>
    </source>
</evidence>
<dbReference type="AlphaFoldDB" id="A0A9D9EN87"/>
<proteinExistence type="predicted"/>
<keyword evidence="4 6" id="KW-1133">Transmembrane helix</keyword>
<feature type="transmembrane region" description="Helical" evidence="6">
    <location>
        <begin position="138"/>
        <end position="161"/>
    </location>
</feature>
<evidence type="ECO:0000256" key="5">
    <source>
        <dbReference type="ARBA" id="ARBA00023136"/>
    </source>
</evidence>
<keyword evidence="2" id="KW-1003">Cell membrane</keyword>
<reference evidence="7" key="2">
    <citation type="journal article" date="2021" name="PeerJ">
        <title>Extensive microbial diversity within the chicken gut microbiome revealed by metagenomics and culture.</title>
        <authorList>
            <person name="Gilroy R."/>
            <person name="Ravi A."/>
            <person name="Getino M."/>
            <person name="Pursley I."/>
            <person name="Horton D.L."/>
            <person name="Alikhan N.F."/>
            <person name="Baker D."/>
            <person name="Gharbi K."/>
            <person name="Hall N."/>
            <person name="Watson M."/>
            <person name="Adriaenssens E.M."/>
            <person name="Foster-Nyarko E."/>
            <person name="Jarju S."/>
            <person name="Secka A."/>
            <person name="Antonio M."/>
            <person name="Oren A."/>
            <person name="Chaudhuri R.R."/>
            <person name="La Ragione R."/>
            <person name="Hildebrand F."/>
            <person name="Pallen M.J."/>
        </authorList>
    </citation>
    <scope>NUCLEOTIDE SEQUENCE</scope>
    <source>
        <strain evidence="7">B3-4054</strain>
    </source>
</reference>
<comment type="subcellular location">
    <subcellularLocation>
        <location evidence="1">Cell membrane</location>
        <topology evidence="1">Multi-pass membrane protein</topology>
    </subcellularLocation>
</comment>
<dbReference type="EMBL" id="JADIMS010000166">
    <property type="protein sequence ID" value="MBO8451221.1"/>
    <property type="molecule type" value="Genomic_DNA"/>
</dbReference>